<feature type="binding site" evidence="4">
    <location>
        <position position="62"/>
    </location>
    <ligand>
        <name>Zn(2+)</name>
        <dbReference type="ChEBI" id="CHEBI:29105"/>
    </ligand>
</feature>
<dbReference type="InterPro" id="IPR006680">
    <property type="entry name" value="Amidohydro-rel"/>
</dbReference>
<dbReference type="EC" id="3.5.4.28" evidence="4"/>
<keyword evidence="2 4" id="KW-0378">Hydrolase</keyword>
<dbReference type="PANTHER" id="PTHR43794">
    <property type="entry name" value="AMINOHYDROLASE SSNA-RELATED"/>
    <property type="match status" value="1"/>
</dbReference>
<dbReference type="OrthoDB" id="9807210at2"/>
<comment type="catalytic activity">
    <reaction evidence="4">
        <text>S-methyl-5'-thioadenosine + H2O + H(+) = S-methyl-5'-thioinosine + NH4(+)</text>
        <dbReference type="Rhea" id="RHEA:25025"/>
        <dbReference type="ChEBI" id="CHEBI:15377"/>
        <dbReference type="ChEBI" id="CHEBI:15378"/>
        <dbReference type="ChEBI" id="CHEBI:17509"/>
        <dbReference type="ChEBI" id="CHEBI:28938"/>
        <dbReference type="ChEBI" id="CHEBI:48595"/>
        <dbReference type="EC" id="3.5.4.31"/>
    </reaction>
</comment>
<dbReference type="InterPro" id="IPR032466">
    <property type="entry name" value="Metal_Hydrolase"/>
</dbReference>
<comment type="cofactor">
    <cofactor evidence="4">
        <name>Zn(2+)</name>
        <dbReference type="ChEBI" id="CHEBI:29105"/>
    </cofactor>
    <text evidence="4">Binds 1 zinc ion per subunit.</text>
</comment>
<feature type="binding site" evidence="4">
    <location>
        <position position="204"/>
    </location>
    <ligand>
        <name>Zn(2+)</name>
        <dbReference type="ChEBI" id="CHEBI:29105"/>
    </ligand>
</feature>
<comment type="catalytic activity">
    <reaction evidence="4">
        <text>S-adenosyl-L-homocysteine + H2O + H(+) = S-inosyl-L-homocysteine + NH4(+)</text>
        <dbReference type="Rhea" id="RHEA:20716"/>
        <dbReference type="ChEBI" id="CHEBI:15377"/>
        <dbReference type="ChEBI" id="CHEBI:15378"/>
        <dbReference type="ChEBI" id="CHEBI:28938"/>
        <dbReference type="ChEBI" id="CHEBI:57856"/>
        <dbReference type="ChEBI" id="CHEBI:57985"/>
        <dbReference type="EC" id="3.5.4.28"/>
    </reaction>
</comment>
<feature type="binding site" evidence="4">
    <location>
        <position position="292"/>
    </location>
    <ligand>
        <name>substrate</name>
    </ligand>
</feature>
<dbReference type="InterPro" id="IPR050287">
    <property type="entry name" value="MTA/SAH_deaminase"/>
</dbReference>
<dbReference type="EMBL" id="QVEU01000003">
    <property type="protein sequence ID" value="RGB76592.1"/>
    <property type="molecule type" value="Genomic_DNA"/>
</dbReference>
<evidence type="ECO:0000259" key="5">
    <source>
        <dbReference type="Pfam" id="PF01979"/>
    </source>
</evidence>
<organism evidence="6 7">
    <name type="scientific">Anaerococcus nagyae</name>
    <dbReference type="NCBI Taxonomy" id="1755241"/>
    <lineage>
        <taxon>Bacteria</taxon>
        <taxon>Bacillati</taxon>
        <taxon>Bacillota</taxon>
        <taxon>Tissierellia</taxon>
        <taxon>Tissierellales</taxon>
        <taxon>Peptoniphilaceae</taxon>
        <taxon>Anaerococcus</taxon>
    </lineage>
</organism>
<dbReference type="InterPro" id="IPR011059">
    <property type="entry name" value="Metal-dep_hydrolase_composite"/>
</dbReference>
<dbReference type="GO" id="GO:0046872">
    <property type="term" value="F:metal ion binding"/>
    <property type="evidence" value="ECO:0007669"/>
    <property type="project" value="UniProtKB-KW"/>
</dbReference>
<dbReference type="FunFam" id="3.20.20.140:FF:000014">
    <property type="entry name" value="5-methylthioadenosine/S-adenosylhomocysteine deaminase"/>
    <property type="match status" value="1"/>
</dbReference>
<dbReference type="SUPFAM" id="SSF51338">
    <property type="entry name" value="Composite domain of metallo-dependent hydrolases"/>
    <property type="match status" value="1"/>
</dbReference>
<sequence length="420" mass="47351">MNIEIKDTSILSMVDDKVIKNSIYIKDDKIIHIGKLDDFNADRIIEGENYLTMPGFINAHTHVGMSYFRNYGNDNDLMTWLNDYIFPAEEKLTEEIVYNASLLSFAEMIATGTTSFADMYFYEQATIKALEKAKLRAQLARGLSSPDANYYRLKENIELFDKYNGLNNKLEIALGPHAIYTTDKEYLKKISDKSKEYAIPIHIHLSETEYENKHCYEKYGQSPSEVFDECGIFDNRVIAAHGVHLSDNDLDILKEKNISIIHNPSSNLKLSSGICDVSRLLDYGINVCLGTDSASSNNKQSMLKEIEIASLISKLKAANNLKSYDVLKMATVNGAKALGIDDKVGTIEVGKKADIIMIDIDNINHLPCNDLIASLCYSTYDSDISYVIIDGDIVYENGTYNYLDIDEIKYMANKLSKELL</sequence>
<keyword evidence="1 4" id="KW-0479">Metal-binding</keyword>
<evidence type="ECO:0000256" key="4">
    <source>
        <dbReference type="HAMAP-Rule" id="MF_01281"/>
    </source>
</evidence>
<dbReference type="PANTHER" id="PTHR43794:SF11">
    <property type="entry name" value="AMIDOHYDROLASE-RELATED DOMAIN-CONTAINING PROTEIN"/>
    <property type="match status" value="1"/>
</dbReference>
<keyword evidence="7" id="KW-1185">Reference proteome</keyword>
<dbReference type="Pfam" id="PF01979">
    <property type="entry name" value="Amidohydro_1"/>
    <property type="match status" value="1"/>
</dbReference>
<proteinExistence type="inferred from homology"/>
<evidence type="ECO:0000313" key="7">
    <source>
        <dbReference type="Proteomes" id="UP000261011"/>
    </source>
</evidence>
<dbReference type="InterPro" id="IPR023512">
    <property type="entry name" value="Deaminase_MtaD/DadD"/>
</dbReference>
<dbReference type="AlphaFoldDB" id="A0A3E2TIT7"/>
<keyword evidence="3 4" id="KW-0862">Zinc</keyword>
<feature type="binding site" evidence="4">
    <location>
        <position position="60"/>
    </location>
    <ligand>
        <name>Zn(2+)</name>
        <dbReference type="ChEBI" id="CHEBI:29105"/>
    </ligand>
</feature>
<feature type="domain" description="Amidohydrolase-related" evidence="5">
    <location>
        <begin position="53"/>
        <end position="394"/>
    </location>
</feature>
<feature type="binding site" evidence="4">
    <location>
        <position position="152"/>
    </location>
    <ligand>
        <name>substrate</name>
    </ligand>
</feature>
<dbReference type="RefSeq" id="WP_117521685.1">
    <property type="nucleotide sequence ID" value="NZ_AP031484.1"/>
</dbReference>
<name>A0A3E2TIT7_9FIRM</name>
<evidence type="ECO:0000256" key="3">
    <source>
        <dbReference type="ARBA" id="ARBA00022833"/>
    </source>
</evidence>
<dbReference type="HAMAP" id="MF_01281">
    <property type="entry name" value="MTA_SAH_deamin"/>
    <property type="match status" value="1"/>
</dbReference>
<dbReference type="GO" id="GO:0050270">
    <property type="term" value="F:S-adenosylhomocysteine deaminase activity"/>
    <property type="evidence" value="ECO:0007669"/>
    <property type="project" value="UniProtKB-UniRule"/>
</dbReference>
<gene>
    <name evidence="4" type="primary">mtaD</name>
    <name evidence="6" type="ORF">DXA39_05320</name>
</gene>
<comment type="similarity">
    <text evidence="4">Belongs to the metallo-dependent hydrolases superfamily. MTA/SAH deaminase family.</text>
</comment>
<feature type="binding site" evidence="4">
    <location>
        <position position="141"/>
    </location>
    <ligand>
        <name>substrate</name>
    </ligand>
</feature>
<protein>
    <recommendedName>
        <fullName evidence="4">5-methylthioadenosine/S-adenosylhomocysteine deaminase</fullName>
        <shortName evidence="4">MTA/SAH deaminase</shortName>
        <ecNumber evidence="4">3.5.4.28</ecNumber>
        <ecNumber evidence="4">3.5.4.31</ecNumber>
    </recommendedName>
</protein>
<accession>A0A3E2TIT7</accession>
<dbReference type="CDD" id="cd01298">
    <property type="entry name" value="ATZ_TRZ_like"/>
    <property type="match status" value="1"/>
</dbReference>
<dbReference type="Gene3D" id="2.30.40.10">
    <property type="entry name" value="Urease, subunit C, domain 1"/>
    <property type="match status" value="1"/>
</dbReference>
<dbReference type="Gene3D" id="3.20.20.140">
    <property type="entry name" value="Metal-dependent hydrolases"/>
    <property type="match status" value="1"/>
</dbReference>
<feature type="binding site" evidence="4">
    <location>
        <position position="177"/>
    </location>
    <ligand>
        <name>substrate</name>
    </ligand>
</feature>
<feature type="binding site" evidence="4">
    <location>
        <position position="292"/>
    </location>
    <ligand>
        <name>Zn(2+)</name>
        <dbReference type="ChEBI" id="CHEBI:29105"/>
    </ligand>
</feature>
<evidence type="ECO:0000256" key="2">
    <source>
        <dbReference type="ARBA" id="ARBA00022801"/>
    </source>
</evidence>
<evidence type="ECO:0000256" key="1">
    <source>
        <dbReference type="ARBA" id="ARBA00022723"/>
    </source>
</evidence>
<feature type="binding site" evidence="4">
    <location>
        <position position="89"/>
    </location>
    <ligand>
        <name>substrate</name>
    </ligand>
</feature>
<dbReference type="SUPFAM" id="SSF51556">
    <property type="entry name" value="Metallo-dependent hydrolases"/>
    <property type="match status" value="1"/>
</dbReference>
<feature type="binding site" evidence="4">
    <location>
        <position position="207"/>
    </location>
    <ligand>
        <name>substrate</name>
    </ligand>
</feature>
<comment type="function">
    <text evidence="4">Catalyzes the deamination of 5-methylthioadenosine and S-adenosyl-L-homocysteine into 5-methylthioinosine and S-inosyl-L-homocysteine, respectively. Is also able to deaminate adenosine.</text>
</comment>
<dbReference type="Proteomes" id="UP000261011">
    <property type="component" value="Unassembled WGS sequence"/>
</dbReference>
<comment type="caution">
    <text evidence="6">The sequence shown here is derived from an EMBL/GenBank/DDBJ whole genome shotgun (WGS) entry which is preliminary data.</text>
</comment>
<evidence type="ECO:0000313" key="6">
    <source>
        <dbReference type="EMBL" id="RGB76592.1"/>
    </source>
</evidence>
<dbReference type="EC" id="3.5.4.31" evidence="4"/>
<dbReference type="GO" id="GO:0090614">
    <property type="term" value="F:5'-methylthioadenosine deaminase activity"/>
    <property type="evidence" value="ECO:0007669"/>
    <property type="project" value="UniProtKB-UniRule"/>
</dbReference>
<reference evidence="6 7" key="1">
    <citation type="submission" date="2018-08" db="EMBL/GenBank/DDBJ databases">
        <title>A genome reference for cultivated species of the human gut microbiota.</title>
        <authorList>
            <person name="Zou Y."/>
            <person name="Xue W."/>
            <person name="Luo G."/>
        </authorList>
    </citation>
    <scope>NUCLEOTIDE SEQUENCE [LARGE SCALE GENOMIC DNA]</scope>
    <source>
        <strain evidence="6 7">OF01-3</strain>
    </source>
</reference>